<dbReference type="PANTHER" id="PTHR43656">
    <property type="entry name" value="BINDING OXIDOREDUCTASE, PUTATIVE (AFU_ORTHOLOGUE AFUA_2G08260)-RELATED"/>
    <property type="match status" value="1"/>
</dbReference>
<dbReference type="Proteomes" id="UP000199068">
    <property type="component" value="Unassembled WGS sequence"/>
</dbReference>
<evidence type="ECO:0000256" key="1">
    <source>
        <dbReference type="ARBA" id="ARBA00022630"/>
    </source>
</evidence>
<evidence type="ECO:0000259" key="3">
    <source>
        <dbReference type="Pfam" id="PF00724"/>
    </source>
</evidence>
<dbReference type="RefSeq" id="WP_092727206.1">
    <property type="nucleotide sequence ID" value="NZ_FNGW01000008.1"/>
</dbReference>
<dbReference type="GO" id="GO:0016491">
    <property type="term" value="F:oxidoreductase activity"/>
    <property type="evidence" value="ECO:0007669"/>
    <property type="project" value="UniProtKB-KW"/>
</dbReference>
<name>A0A1G9S4F8_9FIRM</name>
<feature type="domain" description="NADH:flavin oxidoreductase/NADH oxidase N-terminal" evidence="3">
    <location>
        <begin position="4"/>
        <end position="342"/>
    </location>
</feature>
<keyword evidence="1" id="KW-0285">Flavoprotein</keyword>
<protein>
    <submittedName>
        <fullName evidence="4">2,4-dienoyl-CoA reductase</fullName>
    </submittedName>
</protein>
<gene>
    <name evidence="4" type="ORF">SAMN04515677_10888</name>
</gene>
<accession>A0A1G9S4F8</accession>
<dbReference type="SUPFAM" id="SSF51395">
    <property type="entry name" value="FMN-linked oxidoreductases"/>
    <property type="match status" value="1"/>
</dbReference>
<dbReference type="CDD" id="cd02803">
    <property type="entry name" value="OYE_like_FMN_family"/>
    <property type="match status" value="1"/>
</dbReference>
<dbReference type="EMBL" id="FNGW01000008">
    <property type="protein sequence ID" value="SDM30448.1"/>
    <property type="molecule type" value="Genomic_DNA"/>
</dbReference>
<evidence type="ECO:0000313" key="4">
    <source>
        <dbReference type="EMBL" id="SDM30448.1"/>
    </source>
</evidence>
<dbReference type="Gene3D" id="3.20.20.70">
    <property type="entry name" value="Aldolase class I"/>
    <property type="match status" value="1"/>
</dbReference>
<dbReference type="InterPro" id="IPR013785">
    <property type="entry name" value="Aldolase_TIM"/>
</dbReference>
<dbReference type="InterPro" id="IPR001155">
    <property type="entry name" value="OxRdtase_FMN_N"/>
</dbReference>
<organism evidence="4 5">
    <name type="scientific">Romboutsia lituseburensis DSM 797</name>
    <dbReference type="NCBI Taxonomy" id="1121325"/>
    <lineage>
        <taxon>Bacteria</taxon>
        <taxon>Bacillati</taxon>
        <taxon>Bacillota</taxon>
        <taxon>Clostridia</taxon>
        <taxon>Peptostreptococcales</taxon>
        <taxon>Peptostreptococcaceae</taxon>
        <taxon>Romboutsia</taxon>
    </lineage>
</organism>
<proteinExistence type="predicted"/>
<dbReference type="STRING" id="1121325.SAMN04515677_10888"/>
<evidence type="ECO:0000313" key="5">
    <source>
        <dbReference type="Proteomes" id="UP000199068"/>
    </source>
</evidence>
<dbReference type="InterPro" id="IPR051799">
    <property type="entry name" value="NADH_flavin_oxidoreductase"/>
</dbReference>
<dbReference type="Pfam" id="PF00724">
    <property type="entry name" value="Oxidored_FMN"/>
    <property type="match status" value="1"/>
</dbReference>
<dbReference type="GO" id="GO:0010181">
    <property type="term" value="F:FMN binding"/>
    <property type="evidence" value="ECO:0007669"/>
    <property type="project" value="InterPro"/>
</dbReference>
<dbReference type="AlphaFoldDB" id="A0A1G9S4F8"/>
<sequence length="365" mass="41006">MKNLFDNTKILNINLKNRFFRSAVWENLADDKGHLTDRLKVVYEDLAKGGVGTIITGYAFITEEEQPNPGMMGIYEDSFIEEYKELTEKVHELGSNIVMQIVYGGFMSSFNIHDRIIFGPSNMTCETTGAKAKEMTKQEIDYVVKSFADAALRVKKSGFDGVQIHAAHGYLLSQFLSPYYNKRTDEYGGCIENRGRIIFEVYKAIRNKVGEEFPIFIKLNSEDGLDSGGLTRDDSLYVAKKLSELGINAIEVSGGNSAIKKVAQNNLGAGRKKILGSKEKESYFKEYAKQLASQIDIPVILVGGNRSLDVMNELLNEHDIEYFSLARPLISEPDLINQWSEGSKKYPKCISCSNCYKEEKPCILT</sequence>
<dbReference type="PANTHER" id="PTHR43656:SF2">
    <property type="entry name" value="BINDING OXIDOREDUCTASE, PUTATIVE (AFU_ORTHOLOGUE AFUA_2G08260)-RELATED"/>
    <property type="match status" value="1"/>
</dbReference>
<keyword evidence="5" id="KW-1185">Reference proteome</keyword>
<keyword evidence="2" id="KW-0560">Oxidoreductase</keyword>
<evidence type="ECO:0000256" key="2">
    <source>
        <dbReference type="ARBA" id="ARBA00023002"/>
    </source>
</evidence>
<reference evidence="4 5" key="1">
    <citation type="submission" date="2016-10" db="EMBL/GenBank/DDBJ databases">
        <authorList>
            <person name="de Groot N.N."/>
        </authorList>
    </citation>
    <scope>NUCLEOTIDE SEQUENCE [LARGE SCALE GENOMIC DNA]</scope>
    <source>
        <strain evidence="4 5">DSM 797</strain>
    </source>
</reference>